<accession>A0A3R9KUB6</accession>
<dbReference type="InterPro" id="IPR001387">
    <property type="entry name" value="Cro/C1-type_HTH"/>
</dbReference>
<evidence type="ECO:0000256" key="1">
    <source>
        <dbReference type="SAM" id="MobiDB-lite"/>
    </source>
</evidence>
<dbReference type="InterPro" id="IPR010982">
    <property type="entry name" value="Lambda_DNA-bd_dom_sf"/>
</dbReference>
<dbReference type="RefSeq" id="WP_125305642.1">
    <property type="nucleotide sequence ID" value="NZ_RSEC01000006.1"/>
</dbReference>
<dbReference type="Pfam" id="PF13560">
    <property type="entry name" value="HTH_31"/>
    <property type="match status" value="1"/>
</dbReference>
<sequence>MAKRTLEIPFSRHRLTEIRETQGLTLTALAARCTEQGYPVHLSAISKVEVGTNGPSPGLVKALATALGVDVGDLMDPKAGEPDGRVGEASIPGAVGPTGEGAGGRGSAAAAVAEGPPGGAAGAGAVRAAASAGR</sequence>
<dbReference type="Gene3D" id="1.10.260.40">
    <property type="entry name" value="lambda repressor-like DNA-binding domains"/>
    <property type="match status" value="1"/>
</dbReference>
<dbReference type="SUPFAM" id="SSF47413">
    <property type="entry name" value="lambda repressor-like DNA-binding domains"/>
    <property type="match status" value="1"/>
</dbReference>
<evidence type="ECO:0000259" key="2">
    <source>
        <dbReference type="PROSITE" id="PS50943"/>
    </source>
</evidence>
<gene>
    <name evidence="3" type="ORF">EIY87_00540</name>
</gene>
<dbReference type="AlphaFoldDB" id="A0A3R9KUB6"/>
<dbReference type="GO" id="GO:0003677">
    <property type="term" value="F:DNA binding"/>
    <property type="evidence" value="ECO:0007669"/>
    <property type="project" value="InterPro"/>
</dbReference>
<evidence type="ECO:0000313" key="4">
    <source>
        <dbReference type="Proteomes" id="UP000267081"/>
    </source>
</evidence>
<reference evidence="3 4" key="1">
    <citation type="submission" date="2018-12" db="EMBL/GenBank/DDBJ databases">
        <title>Amycolatopsis eburnea sp. nov. actinomycete associate with arbuscular mycorrhiza fungal spore.</title>
        <authorList>
            <person name="Lumyong S."/>
            <person name="Chaiya L."/>
        </authorList>
    </citation>
    <scope>NUCLEOTIDE SEQUENCE [LARGE SCALE GENOMIC DNA]</scope>
    <source>
        <strain evidence="3 4">GLM-1</strain>
    </source>
</reference>
<dbReference type="CDD" id="cd00093">
    <property type="entry name" value="HTH_XRE"/>
    <property type="match status" value="1"/>
</dbReference>
<feature type="compositionally biased region" description="Basic and acidic residues" evidence="1">
    <location>
        <begin position="75"/>
        <end position="86"/>
    </location>
</feature>
<feature type="domain" description="HTH cro/C1-type" evidence="2">
    <location>
        <begin position="15"/>
        <end position="74"/>
    </location>
</feature>
<name>A0A3R9KUB6_9PSEU</name>
<feature type="compositionally biased region" description="Low complexity" evidence="1">
    <location>
        <begin position="123"/>
        <end position="134"/>
    </location>
</feature>
<dbReference type="OrthoDB" id="3693521at2"/>
<dbReference type="PROSITE" id="PS50943">
    <property type="entry name" value="HTH_CROC1"/>
    <property type="match status" value="1"/>
</dbReference>
<dbReference type="SMART" id="SM00530">
    <property type="entry name" value="HTH_XRE"/>
    <property type="match status" value="1"/>
</dbReference>
<protein>
    <submittedName>
        <fullName evidence="3">XRE family transcriptional regulator</fullName>
    </submittedName>
</protein>
<comment type="caution">
    <text evidence="3">The sequence shown here is derived from an EMBL/GenBank/DDBJ whole genome shotgun (WGS) entry which is preliminary data.</text>
</comment>
<dbReference type="Proteomes" id="UP000267081">
    <property type="component" value="Unassembled WGS sequence"/>
</dbReference>
<evidence type="ECO:0000313" key="3">
    <source>
        <dbReference type="EMBL" id="RSD26385.1"/>
    </source>
</evidence>
<keyword evidence="4" id="KW-1185">Reference proteome</keyword>
<dbReference type="EMBL" id="RSEC01000006">
    <property type="protein sequence ID" value="RSD26385.1"/>
    <property type="molecule type" value="Genomic_DNA"/>
</dbReference>
<proteinExistence type="predicted"/>
<feature type="region of interest" description="Disordered" evidence="1">
    <location>
        <begin position="74"/>
        <end position="134"/>
    </location>
</feature>
<feature type="compositionally biased region" description="Gly residues" evidence="1">
    <location>
        <begin position="96"/>
        <end position="106"/>
    </location>
</feature>
<organism evidence="3 4">
    <name type="scientific">Amycolatopsis eburnea</name>
    <dbReference type="NCBI Taxonomy" id="2267691"/>
    <lineage>
        <taxon>Bacteria</taxon>
        <taxon>Bacillati</taxon>
        <taxon>Actinomycetota</taxon>
        <taxon>Actinomycetes</taxon>
        <taxon>Pseudonocardiales</taxon>
        <taxon>Pseudonocardiaceae</taxon>
        <taxon>Amycolatopsis</taxon>
    </lineage>
</organism>